<evidence type="ECO:0000313" key="2">
    <source>
        <dbReference type="Proteomes" id="UP000178323"/>
    </source>
</evidence>
<reference evidence="1 2" key="1">
    <citation type="journal article" date="2016" name="Nat. Commun.">
        <title>Thousands of microbial genomes shed light on interconnected biogeochemical processes in an aquifer system.</title>
        <authorList>
            <person name="Anantharaman K."/>
            <person name="Brown C.T."/>
            <person name="Hug L.A."/>
            <person name="Sharon I."/>
            <person name="Castelle C.J."/>
            <person name="Probst A.J."/>
            <person name="Thomas B.C."/>
            <person name="Singh A."/>
            <person name="Wilkins M.J."/>
            <person name="Karaoz U."/>
            <person name="Brodie E.L."/>
            <person name="Williams K.H."/>
            <person name="Hubbard S.S."/>
            <person name="Banfield J.F."/>
        </authorList>
    </citation>
    <scope>NUCLEOTIDE SEQUENCE [LARGE SCALE GENOMIC DNA]</scope>
</reference>
<comment type="caution">
    <text evidence="1">The sequence shown here is derived from an EMBL/GenBank/DDBJ whole genome shotgun (WGS) entry which is preliminary data.</text>
</comment>
<gene>
    <name evidence="1" type="ORF">A2Y83_03350</name>
</gene>
<dbReference type="AlphaFoldDB" id="A0A1F5S5R4"/>
<dbReference type="EMBL" id="MFFS01000041">
    <property type="protein sequence ID" value="OGF22027.1"/>
    <property type="molecule type" value="Genomic_DNA"/>
</dbReference>
<proteinExistence type="predicted"/>
<protein>
    <submittedName>
        <fullName evidence="1">Uncharacterized protein</fullName>
    </submittedName>
</protein>
<evidence type="ECO:0000313" key="1">
    <source>
        <dbReference type="EMBL" id="OGF22027.1"/>
    </source>
</evidence>
<accession>A0A1F5S5R4</accession>
<dbReference type="PROSITE" id="PS51257">
    <property type="entry name" value="PROKAR_LIPOPROTEIN"/>
    <property type="match status" value="1"/>
</dbReference>
<dbReference type="Proteomes" id="UP000178323">
    <property type="component" value="Unassembled WGS sequence"/>
</dbReference>
<sequence>MKWKIIVILFAAIFFSGCIGSRFYFNKPLNTYLPSPFKTSRSEAYKLTPAPESSFYLVSFESAFFWEKGVSWKIIVFDENLYRVYISFAFDADGDGYLEALIPASYYGMRFFLVSHDNVVLLGPSSRIEREKNHCLKDLEWKDILRKAPALNSETGHLIGDGASIRDEVLRQWERGMENKVICKVLTPKQIKDLKCWAPSAEWWKISNLIANISGIYGIWDSTVWGLDWFKLLRSALEGNYLLANLLRCPDNSIYGTALLSRMEGADLLWAFEEYKKRKPGFFRKLYLEMEG</sequence>
<organism evidence="1 2">
    <name type="scientific">Candidatus Falkowbacteria bacterium RBG_13_39_14</name>
    <dbReference type="NCBI Taxonomy" id="1797985"/>
    <lineage>
        <taxon>Bacteria</taxon>
        <taxon>Candidatus Falkowiibacteriota</taxon>
    </lineage>
</organism>
<name>A0A1F5S5R4_9BACT</name>